<evidence type="ECO:0000313" key="6">
    <source>
        <dbReference type="EMBL" id="KAE9984978.1"/>
    </source>
</evidence>
<organism evidence="5 7">
    <name type="scientific">Venturia inaequalis</name>
    <name type="common">Apple scab fungus</name>
    <dbReference type="NCBI Taxonomy" id="5025"/>
    <lineage>
        <taxon>Eukaryota</taxon>
        <taxon>Fungi</taxon>
        <taxon>Dikarya</taxon>
        <taxon>Ascomycota</taxon>
        <taxon>Pezizomycotina</taxon>
        <taxon>Dothideomycetes</taxon>
        <taxon>Pleosporomycetidae</taxon>
        <taxon>Venturiales</taxon>
        <taxon>Venturiaceae</taxon>
        <taxon>Venturia</taxon>
    </lineage>
</organism>
<dbReference type="PANTHER" id="PTHR31001:SF50">
    <property type="entry name" value="ZN(II)2CYS6 TRANSCRIPTION FACTOR (EUROFUNG)"/>
    <property type="match status" value="1"/>
</dbReference>
<keyword evidence="8" id="KW-1185">Reference proteome</keyword>
<dbReference type="SUPFAM" id="SSF57701">
    <property type="entry name" value="Zn2/Cys6 DNA-binding domain"/>
    <property type="match status" value="1"/>
</dbReference>
<dbReference type="InterPro" id="IPR050613">
    <property type="entry name" value="Sec_Metabolite_Reg"/>
</dbReference>
<dbReference type="Gene3D" id="4.10.240.10">
    <property type="entry name" value="Zn(2)-C6 fungal-type DNA-binding domain"/>
    <property type="match status" value="1"/>
</dbReference>
<dbReference type="OrthoDB" id="3902547at2759"/>
<dbReference type="PROSITE" id="PS50048">
    <property type="entry name" value="ZN2_CY6_FUNGAL_2"/>
    <property type="match status" value="1"/>
</dbReference>
<proteinExistence type="predicted"/>
<dbReference type="GO" id="GO:0000981">
    <property type="term" value="F:DNA-binding transcription factor activity, RNA polymerase II-specific"/>
    <property type="evidence" value="ECO:0007669"/>
    <property type="project" value="InterPro"/>
</dbReference>
<dbReference type="SMART" id="SM00906">
    <property type="entry name" value="Fungal_trans"/>
    <property type="match status" value="1"/>
</dbReference>
<dbReference type="PANTHER" id="PTHR31001">
    <property type="entry name" value="UNCHARACTERIZED TRANSCRIPTIONAL REGULATORY PROTEIN"/>
    <property type="match status" value="1"/>
</dbReference>
<dbReference type="Proteomes" id="UP000447873">
    <property type="component" value="Unassembled WGS sequence"/>
</dbReference>
<dbReference type="GO" id="GO:0003677">
    <property type="term" value="F:DNA binding"/>
    <property type="evidence" value="ECO:0007669"/>
    <property type="project" value="InterPro"/>
</dbReference>
<sequence length="694" mass="77365">MSTSEAPAPLSKRSCLPCYQRKLKCDKKKPCTRCATRGERCDYFLGPIRRNRGPKARPNAIPEAVSGSLNRLKSVLAIRDGKANTVTIYNADPALLTETDLLVIDGSGKSRLLSAVGWASFMDESTESPNRLLTPDNAEDSFDPPGPAPLFMPVFNQESLMSGTPGCSDQRAHVPNPLHLPKYWEVFVQNVDPMVRLLHKPSIEILLSQVKKSGLTSCSPASYALIASICFAAVNSMRAQGVQELFREDQKTLSRSLGQAVEQALFRAKLSQTHDIVALQAFTILITCTPPDPSRATWTMIGLALRIATSMGLHRDGSNFGLSPFECEVRRRLWWHLMLIDIRTSEDFASNPYPYANNRVRVPANVNDEDMDLNSKTEYTSKIGLTEMSPSLIRFEGCQFILGCIAIGQDSQHQYNQYEGKSSSEQSFPCKIIPISLIEQFEQDLHDKFIDFADADVSIAKNRLVSSMARLALLKMKVLLGVFHLRKGKMSMQVETAKYADALFDNSVSLLEAQSDLQNGEDFTNWFWLLKNYNQWHSMAVVLTQILSEINKMSNPSEDILPPNLRKAWSIADLTFQQSEAVGIYDKMWGPLSSLRKKVADKLRPKPTEGESPPTLSFDANIPSFGMEDIDWAQPSLWTDLKNSTSWVDVGSTPWVDFGSAPQNVSSSTENNSNSINDPWPMYFPTNLFTGSGM</sequence>
<dbReference type="GO" id="GO:0008270">
    <property type="term" value="F:zinc ion binding"/>
    <property type="evidence" value="ECO:0007669"/>
    <property type="project" value="InterPro"/>
</dbReference>
<evidence type="ECO:0000256" key="2">
    <source>
        <dbReference type="ARBA" id="ARBA00022723"/>
    </source>
</evidence>
<dbReference type="InterPro" id="IPR007219">
    <property type="entry name" value="XnlR_reg_dom"/>
</dbReference>
<dbReference type="EMBL" id="WNWR01000285">
    <property type="protein sequence ID" value="KAE9984978.1"/>
    <property type="molecule type" value="Genomic_DNA"/>
</dbReference>
<keyword evidence="2" id="KW-0479">Metal-binding</keyword>
<dbReference type="AlphaFoldDB" id="A0A8H3URY9"/>
<dbReference type="Proteomes" id="UP000490939">
    <property type="component" value="Unassembled WGS sequence"/>
</dbReference>
<protein>
    <recommendedName>
        <fullName evidence="4">Zn(2)-C6 fungal-type domain-containing protein</fullName>
    </recommendedName>
</protein>
<evidence type="ECO:0000313" key="8">
    <source>
        <dbReference type="Proteomes" id="UP000490939"/>
    </source>
</evidence>
<reference evidence="5 7" key="1">
    <citation type="submission" date="2018-12" db="EMBL/GenBank/DDBJ databases">
        <title>Venturia inaequalis Genome Resource.</title>
        <authorList>
            <person name="Lichtner F.J."/>
        </authorList>
    </citation>
    <scope>NUCLEOTIDE SEQUENCE [LARGE SCALE GENOMIC DNA]</scope>
    <source>
        <strain evidence="5 7">120213</strain>
        <strain evidence="6 8">DMI_063113</strain>
    </source>
</reference>
<dbReference type="GO" id="GO:0006351">
    <property type="term" value="P:DNA-templated transcription"/>
    <property type="evidence" value="ECO:0007669"/>
    <property type="project" value="InterPro"/>
</dbReference>
<comment type="caution">
    <text evidence="5">The sequence shown here is derived from an EMBL/GenBank/DDBJ whole genome shotgun (WGS) entry which is preliminary data.</text>
</comment>
<dbReference type="SMART" id="SM00066">
    <property type="entry name" value="GAL4"/>
    <property type="match status" value="1"/>
</dbReference>
<keyword evidence="3" id="KW-0539">Nucleus</keyword>
<accession>A0A8H3URY9</accession>
<evidence type="ECO:0000313" key="7">
    <source>
        <dbReference type="Proteomes" id="UP000447873"/>
    </source>
</evidence>
<comment type="subcellular location">
    <subcellularLocation>
        <location evidence="1">Nucleus</location>
    </subcellularLocation>
</comment>
<dbReference type="InterPro" id="IPR001138">
    <property type="entry name" value="Zn2Cys6_DnaBD"/>
</dbReference>
<dbReference type="Pfam" id="PF00172">
    <property type="entry name" value="Zn_clus"/>
    <property type="match status" value="1"/>
</dbReference>
<feature type="domain" description="Zn(2)-C6 fungal-type" evidence="4">
    <location>
        <begin position="14"/>
        <end position="43"/>
    </location>
</feature>
<evidence type="ECO:0000259" key="4">
    <source>
        <dbReference type="PROSITE" id="PS50048"/>
    </source>
</evidence>
<evidence type="ECO:0000256" key="1">
    <source>
        <dbReference type="ARBA" id="ARBA00004123"/>
    </source>
</evidence>
<dbReference type="CDD" id="cd12148">
    <property type="entry name" value="fungal_TF_MHR"/>
    <property type="match status" value="1"/>
</dbReference>
<gene>
    <name evidence="6" type="ORF">EG327_004851</name>
    <name evidence="5" type="ORF">EG328_003751</name>
</gene>
<evidence type="ECO:0000256" key="3">
    <source>
        <dbReference type="ARBA" id="ARBA00023242"/>
    </source>
</evidence>
<dbReference type="Pfam" id="PF04082">
    <property type="entry name" value="Fungal_trans"/>
    <property type="match status" value="1"/>
</dbReference>
<dbReference type="CDD" id="cd00067">
    <property type="entry name" value="GAL4"/>
    <property type="match status" value="1"/>
</dbReference>
<dbReference type="EMBL" id="WNWS01000215">
    <property type="protein sequence ID" value="KAE9974578.1"/>
    <property type="molecule type" value="Genomic_DNA"/>
</dbReference>
<dbReference type="InterPro" id="IPR036864">
    <property type="entry name" value="Zn2-C6_fun-type_DNA-bd_sf"/>
</dbReference>
<name>A0A8H3URY9_VENIN</name>
<dbReference type="GO" id="GO:0005634">
    <property type="term" value="C:nucleus"/>
    <property type="evidence" value="ECO:0007669"/>
    <property type="project" value="UniProtKB-SubCell"/>
</dbReference>
<evidence type="ECO:0000313" key="5">
    <source>
        <dbReference type="EMBL" id="KAE9974578.1"/>
    </source>
</evidence>